<dbReference type="FunCoup" id="H0X2K9">
    <property type="interactions" value="769"/>
</dbReference>
<accession>H0X2K9</accession>
<dbReference type="InterPro" id="IPR005225">
    <property type="entry name" value="Small_GTP-bd"/>
</dbReference>
<dbReference type="GO" id="GO:0003925">
    <property type="term" value="F:G protein activity"/>
    <property type="evidence" value="ECO:0007669"/>
    <property type="project" value="UniProtKB-EC"/>
</dbReference>
<evidence type="ECO:0000256" key="5">
    <source>
        <dbReference type="ARBA" id="ARBA00023134"/>
    </source>
</evidence>
<dbReference type="InterPro" id="IPR027417">
    <property type="entry name" value="P-loop_NTPase"/>
</dbReference>
<dbReference type="STRING" id="30611.ENSOGAP00000009300"/>
<dbReference type="FunFam" id="3.40.50.300:FF:001016">
    <property type="entry name" value="ras-like protein family member 12"/>
    <property type="match status" value="1"/>
</dbReference>
<dbReference type="GeneTree" id="ENSGT00940000160167"/>
<dbReference type="InParanoid" id="H0X2K9"/>
<dbReference type="Proteomes" id="UP000005225">
    <property type="component" value="Unassembled WGS sequence"/>
</dbReference>
<sequence>MSSVFGKPRAGSGPQSVPLEVNLAILGRRGVGKSALTVKFLTKRFISEYDPNLEDTYSSEETVDHQPVHLRVMDTADLDIPRNSERYLNWAHTFLVVYSVDSRQSFESSSGYLELLALHAKETQRSYPALLLGNKLDMAQYSRQVTKAEGAALAGRFGCLFFEVSACLDFEHVQHVFHEAVREARRELEKSPLARPLFISEERAMSHQAPLTARHGLASCTFNTLSTVSLKEMPPVAQAKLVTVKSSRAQSKRKAPTLTLLKGFKIF</sequence>
<keyword evidence="5" id="KW-0342">GTP-binding</keyword>
<dbReference type="SMART" id="SM00173">
    <property type="entry name" value="RAS"/>
    <property type="match status" value="1"/>
</dbReference>
<dbReference type="PRINTS" id="PR00449">
    <property type="entry name" value="RASTRNSFRMNG"/>
</dbReference>
<dbReference type="Ensembl" id="ENSOGAT00000010395.2">
    <property type="protein sequence ID" value="ENSOGAP00000009300.2"/>
    <property type="gene ID" value="ENSOGAG00000010391.2"/>
</dbReference>
<evidence type="ECO:0000256" key="1">
    <source>
        <dbReference type="ARBA" id="ARBA00008344"/>
    </source>
</evidence>
<dbReference type="EMBL" id="AAQR03025995">
    <property type="status" value="NOT_ANNOTATED_CDS"/>
    <property type="molecule type" value="Genomic_DNA"/>
</dbReference>
<dbReference type="AlphaFoldDB" id="H0X2K9"/>
<dbReference type="SMART" id="SM00175">
    <property type="entry name" value="RAB"/>
    <property type="match status" value="1"/>
</dbReference>
<reference evidence="8" key="3">
    <citation type="submission" date="2025-09" db="UniProtKB">
        <authorList>
            <consortium name="Ensembl"/>
        </authorList>
    </citation>
    <scope>IDENTIFICATION</scope>
</reference>
<dbReference type="OMA" id="VYSIDNM"/>
<keyword evidence="9" id="KW-1185">Reference proteome</keyword>
<organism evidence="8 9">
    <name type="scientific">Otolemur garnettii</name>
    <name type="common">Small-eared galago</name>
    <name type="synonym">Garnett's greater bushbaby</name>
    <dbReference type="NCBI Taxonomy" id="30611"/>
    <lineage>
        <taxon>Eukaryota</taxon>
        <taxon>Metazoa</taxon>
        <taxon>Chordata</taxon>
        <taxon>Craniata</taxon>
        <taxon>Vertebrata</taxon>
        <taxon>Euteleostomi</taxon>
        <taxon>Mammalia</taxon>
        <taxon>Eutheria</taxon>
        <taxon>Euarchontoglires</taxon>
        <taxon>Primates</taxon>
        <taxon>Strepsirrhini</taxon>
        <taxon>Lorisiformes</taxon>
        <taxon>Galagidae</taxon>
        <taxon>Otolemur</taxon>
    </lineage>
</organism>
<dbReference type="InterPro" id="IPR051065">
    <property type="entry name" value="Ras-related_GTPase"/>
</dbReference>
<dbReference type="SMART" id="SM00174">
    <property type="entry name" value="RHO"/>
    <property type="match status" value="1"/>
</dbReference>
<name>H0X2K9_OTOGA</name>
<dbReference type="eggNOG" id="KOG0395">
    <property type="taxonomic scope" value="Eukaryota"/>
</dbReference>
<reference evidence="8" key="2">
    <citation type="submission" date="2025-08" db="UniProtKB">
        <authorList>
            <consortium name="Ensembl"/>
        </authorList>
    </citation>
    <scope>IDENTIFICATION</scope>
</reference>
<dbReference type="CDD" id="cd04146">
    <property type="entry name" value="RERG_RasL11_like"/>
    <property type="match status" value="1"/>
</dbReference>
<dbReference type="PANTHER" id="PTHR45704">
    <property type="entry name" value="RAS-LIKE FAMILY MEMBER 11"/>
    <property type="match status" value="1"/>
</dbReference>
<evidence type="ECO:0000313" key="8">
    <source>
        <dbReference type="Ensembl" id="ENSOGAP00000009300.2"/>
    </source>
</evidence>
<dbReference type="GO" id="GO:0005525">
    <property type="term" value="F:GTP binding"/>
    <property type="evidence" value="ECO:0007669"/>
    <property type="project" value="UniProtKB-KW"/>
</dbReference>
<keyword evidence="4" id="KW-0378">Hydrolase</keyword>
<dbReference type="SUPFAM" id="SSF52540">
    <property type="entry name" value="P-loop containing nucleoside triphosphate hydrolases"/>
    <property type="match status" value="1"/>
</dbReference>
<evidence type="ECO:0000256" key="3">
    <source>
        <dbReference type="ARBA" id="ARBA00022741"/>
    </source>
</evidence>
<gene>
    <name evidence="8" type="primary">RASL12</name>
</gene>
<comment type="similarity">
    <text evidence="1">Belongs to the small GTPase superfamily. Ras family.</text>
</comment>
<evidence type="ECO:0000256" key="2">
    <source>
        <dbReference type="ARBA" id="ARBA00011984"/>
    </source>
</evidence>
<keyword evidence="3" id="KW-0547">Nucleotide-binding</keyword>
<evidence type="ECO:0000256" key="7">
    <source>
        <dbReference type="ARBA" id="ARBA00071351"/>
    </source>
</evidence>
<dbReference type="EC" id="3.6.5.2" evidence="2"/>
<dbReference type="Gene3D" id="3.40.50.300">
    <property type="entry name" value="P-loop containing nucleotide triphosphate hydrolases"/>
    <property type="match status" value="1"/>
</dbReference>
<dbReference type="InterPro" id="IPR001806">
    <property type="entry name" value="Small_GTPase"/>
</dbReference>
<evidence type="ECO:0000313" key="9">
    <source>
        <dbReference type="Proteomes" id="UP000005225"/>
    </source>
</evidence>
<proteinExistence type="inferred from homology"/>
<dbReference type="PROSITE" id="PS51421">
    <property type="entry name" value="RAS"/>
    <property type="match status" value="1"/>
</dbReference>
<dbReference type="Pfam" id="PF00071">
    <property type="entry name" value="Ras"/>
    <property type="match status" value="1"/>
</dbReference>
<dbReference type="EMBL" id="AAQR03025994">
    <property type="status" value="NOT_ANNOTATED_CDS"/>
    <property type="molecule type" value="Genomic_DNA"/>
</dbReference>
<dbReference type="HOGENOM" id="CLU_041217_9_4_1"/>
<dbReference type="NCBIfam" id="TIGR00231">
    <property type="entry name" value="small_GTP"/>
    <property type="match status" value="1"/>
</dbReference>
<protein>
    <recommendedName>
        <fullName evidence="7">Ras-like protein family member 12</fullName>
        <ecNumber evidence="2">3.6.5.2</ecNumber>
    </recommendedName>
</protein>
<evidence type="ECO:0000256" key="4">
    <source>
        <dbReference type="ARBA" id="ARBA00022801"/>
    </source>
</evidence>
<dbReference type="PROSITE" id="PS51419">
    <property type="entry name" value="RAB"/>
    <property type="match status" value="1"/>
</dbReference>
<reference evidence="9" key="1">
    <citation type="submission" date="2011-03" db="EMBL/GenBank/DDBJ databases">
        <title>Version 3 of the genome sequence of Otolemur garnettii (Bushbaby).</title>
        <authorList>
            <consortium name="The Broad Institute Genome Sequencing Platform"/>
            <person name="Di Palma F."/>
            <person name="Johnson J."/>
            <person name="Lander E.S."/>
            <person name="Lindblad-Toh K."/>
            <person name="Jaffe D.B."/>
            <person name="Gnerre S."/>
            <person name="MacCallum I."/>
            <person name="Przybylski D."/>
            <person name="Ribeiro F.J."/>
            <person name="Burton J.N."/>
            <person name="Walker B.J."/>
            <person name="Sharpe T."/>
            <person name="Hall G."/>
        </authorList>
    </citation>
    <scope>NUCLEOTIDE SEQUENCE [LARGE SCALE GENOMIC DNA]</scope>
</reference>
<comment type="catalytic activity">
    <reaction evidence="6">
        <text>GTP + H2O = GDP + phosphate + H(+)</text>
        <dbReference type="Rhea" id="RHEA:19669"/>
        <dbReference type="ChEBI" id="CHEBI:15377"/>
        <dbReference type="ChEBI" id="CHEBI:15378"/>
        <dbReference type="ChEBI" id="CHEBI:37565"/>
        <dbReference type="ChEBI" id="CHEBI:43474"/>
        <dbReference type="ChEBI" id="CHEBI:58189"/>
        <dbReference type="EC" id="3.6.5.2"/>
    </reaction>
</comment>
<evidence type="ECO:0000256" key="6">
    <source>
        <dbReference type="ARBA" id="ARBA00048098"/>
    </source>
</evidence>